<dbReference type="SUPFAM" id="SSF55874">
    <property type="entry name" value="ATPase domain of HSP90 chaperone/DNA topoisomerase II/histidine kinase"/>
    <property type="match status" value="1"/>
</dbReference>
<evidence type="ECO:0000256" key="7">
    <source>
        <dbReference type="ARBA" id="ARBA00022840"/>
    </source>
</evidence>
<dbReference type="PANTHER" id="PTHR42878">
    <property type="entry name" value="TWO-COMPONENT HISTIDINE KINASE"/>
    <property type="match status" value="1"/>
</dbReference>
<dbReference type="InterPro" id="IPR004358">
    <property type="entry name" value="Sig_transdc_His_kin-like_C"/>
</dbReference>
<dbReference type="RefSeq" id="WP_140621641.1">
    <property type="nucleotide sequence ID" value="NZ_VFRQ01000005.1"/>
</dbReference>
<dbReference type="EC" id="2.7.13.3" evidence="3"/>
<dbReference type="PROSITE" id="PS50109">
    <property type="entry name" value="HIS_KIN"/>
    <property type="match status" value="1"/>
</dbReference>
<keyword evidence="7 11" id="KW-0067">ATP-binding</keyword>
<evidence type="ECO:0000256" key="9">
    <source>
        <dbReference type="SAM" id="Phobius"/>
    </source>
</evidence>
<evidence type="ECO:0000256" key="8">
    <source>
        <dbReference type="ARBA" id="ARBA00023012"/>
    </source>
</evidence>
<dbReference type="GO" id="GO:0007234">
    <property type="term" value="P:osmosensory signaling via phosphorelay pathway"/>
    <property type="evidence" value="ECO:0007669"/>
    <property type="project" value="TreeGrafter"/>
</dbReference>
<dbReference type="GO" id="GO:0030295">
    <property type="term" value="F:protein kinase activator activity"/>
    <property type="evidence" value="ECO:0007669"/>
    <property type="project" value="TreeGrafter"/>
</dbReference>
<comment type="catalytic activity">
    <reaction evidence="1">
        <text>ATP + protein L-histidine = ADP + protein N-phospho-L-histidine.</text>
        <dbReference type="EC" id="2.7.13.3"/>
    </reaction>
</comment>
<dbReference type="Gene3D" id="3.30.565.10">
    <property type="entry name" value="Histidine kinase-like ATPase, C-terminal domain"/>
    <property type="match status" value="1"/>
</dbReference>
<dbReference type="GO" id="GO:0005524">
    <property type="term" value="F:ATP binding"/>
    <property type="evidence" value="ECO:0007669"/>
    <property type="project" value="UniProtKB-KW"/>
</dbReference>
<dbReference type="CDD" id="cd00075">
    <property type="entry name" value="HATPase"/>
    <property type="match status" value="1"/>
</dbReference>
<keyword evidence="9" id="KW-1133">Transmembrane helix</keyword>
<dbReference type="OrthoDB" id="1931120at2"/>
<evidence type="ECO:0000313" key="12">
    <source>
        <dbReference type="Proteomes" id="UP000316727"/>
    </source>
</evidence>
<feature type="domain" description="Histidine kinase" evidence="10">
    <location>
        <begin position="230"/>
        <end position="454"/>
    </location>
</feature>
<keyword evidence="4" id="KW-0808">Transferase</keyword>
<dbReference type="PANTHER" id="PTHR42878:SF7">
    <property type="entry name" value="SENSOR HISTIDINE KINASE GLRK"/>
    <property type="match status" value="1"/>
</dbReference>
<keyword evidence="9" id="KW-0472">Membrane</keyword>
<reference evidence="11 12" key="1">
    <citation type="submission" date="2019-06" db="EMBL/GenBank/DDBJ databases">
        <title>A novel bacterium of genus Pontibacter, isolated from marine sediment.</title>
        <authorList>
            <person name="Huang H."/>
            <person name="Mo K."/>
            <person name="Hu Y."/>
        </authorList>
    </citation>
    <scope>NUCLEOTIDE SEQUENCE [LARGE SCALE GENOMIC DNA]</scope>
    <source>
        <strain evidence="11 12">HB172049</strain>
    </source>
</reference>
<dbReference type="Pfam" id="PF13188">
    <property type="entry name" value="PAS_8"/>
    <property type="match status" value="1"/>
</dbReference>
<dbReference type="SMART" id="SM00387">
    <property type="entry name" value="HATPase_c"/>
    <property type="match status" value="1"/>
</dbReference>
<protein>
    <recommendedName>
        <fullName evidence="3">histidine kinase</fullName>
        <ecNumber evidence="3">2.7.13.3</ecNumber>
    </recommendedName>
</protein>
<dbReference type="GO" id="GO:0000156">
    <property type="term" value="F:phosphorelay response regulator activity"/>
    <property type="evidence" value="ECO:0007669"/>
    <property type="project" value="TreeGrafter"/>
</dbReference>
<keyword evidence="6" id="KW-0418">Kinase</keyword>
<evidence type="ECO:0000256" key="3">
    <source>
        <dbReference type="ARBA" id="ARBA00012438"/>
    </source>
</evidence>
<gene>
    <name evidence="11" type="ORF">FJM65_11390</name>
</gene>
<comment type="subcellular location">
    <subcellularLocation>
        <location evidence="2">Membrane</location>
    </subcellularLocation>
</comment>
<keyword evidence="5" id="KW-0547">Nucleotide-binding</keyword>
<sequence>MIFNRLEFGLLVRVILLLGMMYLTVHFLTQFTWLQMGSGMLVMLAQVWELARYITRGNNELAKFLQAVKQRDFSQRFNEHTTNSSLRQLHTAFNLINDTYKQLHIEKEAQFQYMQTILQMIDTGIMAVDEETGEVEWVNEAFKSILHLPYLKSINGLEARYPLLHEAVQGIKPGDSKLLKLKLQDGASQLLLSATAFTMQHRHLLLIALKNVSATVDATETEAWQKLLRVMTHEIMNSVAPIASLADTLGRHLQMEREKYEQEPGAKADPELLQDTEEGISIIKKRSEGLLRFAHFYRNLSKSQELMLTTVYVQELFKSINGLMRPQLEGHGVKLECHVEPPNLSLHGDVNLLEQVIINLILNAKRAVQGRPNPQVILTAEQENGKTVIEVQDNGTGIPEELLESIFIPFFTSHKDGSGIGLSLAKHIMLLHKGSIQVDSKVGVGTVFKLNFQA</sequence>
<dbReference type="PRINTS" id="PR00344">
    <property type="entry name" value="BCTRLSENSOR"/>
</dbReference>
<keyword evidence="12" id="KW-1185">Reference proteome</keyword>
<dbReference type="Proteomes" id="UP000316727">
    <property type="component" value="Unassembled WGS sequence"/>
</dbReference>
<dbReference type="InterPro" id="IPR036890">
    <property type="entry name" value="HATPase_C_sf"/>
</dbReference>
<dbReference type="InterPro" id="IPR050351">
    <property type="entry name" value="BphY/WalK/GraS-like"/>
</dbReference>
<dbReference type="AlphaFoldDB" id="A0A501W3Z9"/>
<evidence type="ECO:0000256" key="6">
    <source>
        <dbReference type="ARBA" id="ARBA00022777"/>
    </source>
</evidence>
<dbReference type="InterPro" id="IPR000014">
    <property type="entry name" value="PAS"/>
</dbReference>
<dbReference type="GO" id="GO:0004673">
    <property type="term" value="F:protein histidine kinase activity"/>
    <property type="evidence" value="ECO:0007669"/>
    <property type="project" value="UniProtKB-EC"/>
</dbReference>
<dbReference type="InterPro" id="IPR003594">
    <property type="entry name" value="HATPase_dom"/>
</dbReference>
<evidence type="ECO:0000256" key="4">
    <source>
        <dbReference type="ARBA" id="ARBA00022679"/>
    </source>
</evidence>
<dbReference type="InterPro" id="IPR005467">
    <property type="entry name" value="His_kinase_dom"/>
</dbReference>
<evidence type="ECO:0000256" key="1">
    <source>
        <dbReference type="ARBA" id="ARBA00000085"/>
    </source>
</evidence>
<feature type="transmembrane region" description="Helical" evidence="9">
    <location>
        <begin position="7"/>
        <end position="25"/>
    </location>
</feature>
<dbReference type="Pfam" id="PF02518">
    <property type="entry name" value="HATPase_c"/>
    <property type="match status" value="1"/>
</dbReference>
<evidence type="ECO:0000259" key="10">
    <source>
        <dbReference type="PROSITE" id="PS50109"/>
    </source>
</evidence>
<organism evidence="11 12">
    <name type="scientific">Pontibacter mangrovi</name>
    <dbReference type="NCBI Taxonomy" id="2589816"/>
    <lineage>
        <taxon>Bacteria</taxon>
        <taxon>Pseudomonadati</taxon>
        <taxon>Bacteroidota</taxon>
        <taxon>Cytophagia</taxon>
        <taxon>Cytophagales</taxon>
        <taxon>Hymenobacteraceae</taxon>
        <taxon>Pontibacter</taxon>
    </lineage>
</organism>
<evidence type="ECO:0000256" key="2">
    <source>
        <dbReference type="ARBA" id="ARBA00004370"/>
    </source>
</evidence>
<evidence type="ECO:0000256" key="5">
    <source>
        <dbReference type="ARBA" id="ARBA00022741"/>
    </source>
</evidence>
<proteinExistence type="predicted"/>
<name>A0A501W3Z9_9BACT</name>
<comment type="caution">
    <text evidence="11">The sequence shown here is derived from an EMBL/GenBank/DDBJ whole genome shotgun (WGS) entry which is preliminary data.</text>
</comment>
<accession>A0A501W3Z9</accession>
<keyword evidence="9" id="KW-0812">Transmembrane</keyword>
<dbReference type="GO" id="GO:0016020">
    <property type="term" value="C:membrane"/>
    <property type="evidence" value="ECO:0007669"/>
    <property type="project" value="UniProtKB-SubCell"/>
</dbReference>
<evidence type="ECO:0000313" key="11">
    <source>
        <dbReference type="EMBL" id="TPE44018.1"/>
    </source>
</evidence>
<dbReference type="EMBL" id="VFRQ01000005">
    <property type="protein sequence ID" value="TPE44018.1"/>
    <property type="molecule type" value="Genomic_DNA"/>
</dbReference>
<keyword evidence="8" id="KW-0902">Two-component regulatory system</keyword>